<keyword evidence="3" id="KW-0963">Cytoplasm</keyword>
<dbReference type="SMART" id="SM00865">
    <property type="entry name" value="Tubulin_C"/>
    <property type="match status" value="1"/>
</dbReference>
<dbReference type="GO" id="GO:0005813">
    <property type="term" value="C:centrosome"/>
    <property type="evidence" value="ECO:0007669"/>
    <property type="project" value="UniProtKB-ARBA"/>
</dbReference>
<dbReference type="InterPro" id="IPR000217">
    <property type="entry name" value="Tubulin"/>
</dbReference>
<dbReference type="Proteomes" id="UP000729913">
    <property type="component" value="Unassembled WGS sequence"/>
</dbReference>
<evidence type="ECO:0000256" key="6">
    <source>
        <dbReference type="ARBA" id="ARBA00023134"/>
    </source>
</evidence>
<dbReference type="GO" id="GO:0005525">
    <property type="term" value="F:GTP binding"/>
    <property type="evidence" value="ECO:0007669"/>
    <property type="project" value="UniProtKB-KW"/>
</dbReference>
<dbReference type="InterPro" id="IPR002454">
    <property type="entry name" value="Gamma_tubulin"/>
</dbReference>
<dbReference type="GO" id="GO:0000931">
    <property type="term" value="C:gamma-tubulin ring complex"/>
    <property type="evidence" value="ECO:0007669"/>
    <property type="project" value="UniProtKB-ARBA"/>
</dbReference>
<reference evidence="11" key="2">
    <citation type="submission" date="2021-04" db="EMBL/GenBank/DDBJ databases">
        <title>Genome-wide patterns of bracovirus chromosomal integration into multiple host tissues during parasitism.</title>
        <authorList>
            <person name="Chebbi M.A.C."/>
        </authorList>
    </citation>
    <scope>NUCLEOTIDE SEQUENCE</scope>
    <source>
        <tissue evidence="11">Whole body</tissue>
    </source>
</reference>
<keyword evidence="12" id="KW-1185">Reference proteome</keyword>
<dbReference type="GO" id="GO:0000280">
    <property type="term" value="P:nuclear division"/>
    <property type="evidence" value="ECO:0007669"/>
    <property type="project" value="UniProtKB-ARBA"/>
</dbReference>
<evidence type="ECO:0008006" key="13">
    <source>
        <dbReference type="Google" id="ProtNLM"/>
    </source>
</evidence>
<dbReference type="InterPro" id="IPR017975">
    <property type="entry name" value="Tubulin_CS"/>
</dbReference>
<dbReference type="GO" id="GO:0005819">
    <property type="term" value="C:spindle"/>
    <property type="evidence" value="ECO:0007669"/>
    <property type="project" value="UniProtKB-ARBA"/>
</dbReference>
<feature type="domain" description="Tubulin/FtsZ GTPase" evidence="9">
    <location>
        <begin position="48"/>
        <end position="223"/>
    </location>
</feature>
<keyword evidence="6" id="KW-0342">GTP-binding</keyword>
<dbReference type="Pfam" id="PF00091">
    <property type="entry name" value="Tubulin"/>
    <property type="match status" value="1"/>
</dbReference>
<keyword evidence="7" id="KW-0206">Cytoskeleton</keyword>
<dbReference type="FunFam" id="1.10.287.600:FF:000004">
    <property type="entry name" value="Tubulin gamma chain"/>
    <property type="match status" value="1"/>
</dbReference>
<dbReference type="AlphaFoldDB" id="A0A8J5V5M4"/>
<reference evidence="11" key="1">
    <citation type="submission" date="2020-03" db="EMBL/GenBank/DDBJ databases">
        <authorList>
            <person name="Chebbi M.A."/>
            <person name="Drezen J.M."/>
        </authorList>
    </citation>
    <scope>NUCLEOTIDE SEQUENCE</scope>
    <source>
        <tissue evidence="11">Whole body</tissue>
    </source>
</reference>
<dbReference type="CDD" id="cd02188">
    <property type="entry name" value="gamma_tubulin"/>
    <property type="match status" value="1"/>
</dbReference>
<dbReference type="PROSITE" id="PS00227">
    <property type="entry name" value="TUBULIN"/>
    <property type="match status" value="1"/>
</dbReference>
<dbReference type="SMART" id="SM00864">
    <property type="entry name" value="Tubulin"/>
    <property type="match status" value="1"/>
</dbReference>
<dbReference type="EMBL" id="JAAOIC020000067">
    <property type="protein sequence ID" value="KAG8034474.1"/>
    <property type="molecule type" value="Genomic_DNA"/>
</dbReference>
<sequence length="428" mass="48428">MPCEMITLQLGQCGNQIGFEFWKRLCAEHGISPEGILEEFATEGTDRKDVFFYQSDDEHYIPRAVLLDLEPRVIHTIMNSPYSKLYNPENIYLSKHGGGAGNNWASGYHQGEKLQEEIFDILDREADGSDSLEGFVLCHSIAGGTGSGMGSFMLDDVVVQPYNSLLTLKRLTQCADCVVVLDNTALNRIASDRLHIQNPSFTQINKLVSTIMSVSTTTLRYPSYMNNDLVGLIAPLIPTPRLHFLMTGYTPLTTDQEGQSVRKTSVLDVMRRLLQPKNMMVSTALDRNASHCYISILNIIQGEVDPTQVHKSLQRIRERKLAQFIPWGPASIQVALSRKSPYIQSAHRVSGLMLANHTNISSLFDRALQQYDKLRKREAFLEQFKKEKMFEDNLDELDNSREVVECLVKEYQAATRPDYLTWSPNKAE</sequence>
<evidence type="ECO:0000256" key="1">
    <source>
        <dbReference type="ARBA" id="ARBA00004267"/>
    </source>
</evidence>
<evidence type="ECO:0000256" key="4">
    <source>
        <dbReference type="ARBA" id="ARBA00022701"/>
    </source>
</evidence>
<dbReference type="GO" id="GO:0007020">
    <property type="term" value="P:microtubule nucleation"/>
    <property type="evidence" value="ECO:0007669"/>
    <property type="project" value="InterPro"/>
</dbReference>
<evidence type="ECO:0000256" key="5">
    <source>
        <dbReference type="ARBA" id="ARBA00022741"/>
    </source>
</evidence>
<comment type="caution">
    <text evidence="11">The sequence shown here is derived from an EMBL/GenBank/DDBJ whole genome shotgun (WGS) entry which is preliminary data.</text>
</comment>
<dbReference type="OrthoDB" id="10249382at2759"/>
<dbReference type="InterPro" id="IPR003008">
    <property type="entry name" value="Tubulin_FtsZ_GTPase"/>
</dbReference>
<accession>A0A8J5V5M4</accession>
<keyword evidence="4" id="KW-0493">Microtubule</keyword>
<evidence type="ECO:0000259" key="9">
    <source>
        <dbReference type="SMART" id="SM00864"/>
    </source>
</evidence>
<proteinExistence type="inferred from homology"/>
<evidence type="ECO:0000256" key="7">
    <source>
        <dbReference type="ARBA" id="ARBA00023212"/>
    </source>
</evidence>
<dbReference type="Pfam" id="PF03953">
    <property type="entry name" value="Tubulin_C"/>
    <property type="match status" value="1"/>
</dbReference>
<dbReference type="FunFam" id="3.30.1330.20:FF:000003">
    <property type="entry name" value="Tubulin gamma chain"/>
    <property type="match status" value="1"/>
</dbReference>
<name>A0A8J5V5M4_9HYME</name>
<evidence type="ECO:0000256" key="8">
    <source>
        <dbReference type="ARBA" id="ARBA00064654"/>
    </source>
</evidence>
<protein>
    <recommendedName>
        <fullName evidence="13">Tubulin gamma chain</fullName>
    </recommendedName>
</protein>
<dbReference type="GO" id="GO:0031122">
    <property type="term" value="P:cytoplasmic microtubule organization"/>
    <property type="evidence" value="ECO:0007669"/>
    <property type="project" value="InterPro"/>
</dbReference>
<evidence type="ECO:0000256" key="2">
    <source>
        <dbReference type="ARBA" id="ARBA00009636"/>
    </source>
</evidence>
<dbReference type="InterPro" id="IPR018316">
    <property type="entry name" value="Tubulin/FtsZ_2-layer-sand-dom"/>
</dbReference>
<evidence type="ECO:0000313" key="12">
    <source>
        <dbReference type="Proteomes" id="UP000729913"/>
    </source>
</evidence>
<evidence type="ECO:0000259" key="10">
    <source>
        <dbReference type="SMART" id="SM00865"/>
    </source>
</evidence>
<dbReference type="GO" id="GO:0005874">
    <property type="term" value="C:microtubule"/>
    <property type="evidence" value="ECO:0007669"/>
    <property type="project" value="UniProtKB-KW"/>
</dbReference>
<comment type="similarity">
    <text evidence="2">Belongs to the tubulin family.</text>
</comment>
<gene>
    <name evidence="11" type="ORF">G9C98_007550</name>
</gene>
<comment type="subcellular location">
    <subcellularLocation>
        <location evidence="1">Cytoplasm</location>
        <location evidence="1">Cytoskeleton</location>
        <location evidence="1">Microtubule organizing center</location>
    </subcellularLocation>
</comment>
<organism evidence="11 12">
    <name type="scientific">Cotesia typhae</name>
    <dbReference type="NCBI Taxonomy" id="2053667"/>
    <lineage>
        <taxon>Eukaryota</taxon>
        <taxon>Metazoa</taxon>
        <taxon>Ecdysozoa</taxon>
        <taxon>Arthropoda</taxon>
        <taxon>Hexapoda</taxon>
        <taxon>Insecta</taxon>
        <taxon>Pterygota</taxon>
        <taxon>Neoptera</taxon>
        <taxon>Endopterygota</taxon>
        <taxon>Hymenoptera</taxon>
        <taxon>Apocrita</taxon>
        <taxon>Ichneumonoidea</taxon>
        <taxon>Braconidae</taxon>
        <taxon>Microgastrinae</taxon>
        <taxon>Cotesia</taxon>
    </lineage>
</organism>
<feature type="domain" description="Tubulin/FtsZ 2-layer sandwich" evidence="10">
    <location>
        <begin position="225"/>
        <end position="369"/>
    </location>
</feature>
<dbReference type="PANTHER" id="PTHR11588">
    <property type="entry name" value="TUBULIN"/>
    <property type="match status" value="1"/>
</dbReference>
<evidence type="ECO:0000256" key="3">
    <source>
        <dbReference type="ARBA" id="ARBA00022490"/>
    </source>
</evidence>
<keyword evidence="5" id="KW-0547">Nucleotide-binding</keyword>
<dbReference type="GO" id="GO:0098813">
    <property type="term" value="P:nuclear chromosome segregation"/>
    <property type="evidence" value="ECO:0007669"/>
    <property type="project" value="UniProtKB-ARBA"/>
</dbReference>
<evidence type="ECO:0000313" key="11">
    <source>
        <dbReference type="EMBL" id="KAG8034474.1"/>
    </source>
</evidence>
<comment type="subunit">
    <text evidence="8">Interacts with Ote.</text>
</comment>